<dbReference type="Proteomes" id="UP000031516">
    <property type="component" value="Unassembled WGS sequence"/>
</dbReference>
<dbReference type="Pfam" id="PF12753">
    <property type="entry name" value="Nro1"/>
    <property type="match status" value="1"/>
</dbReference>
<keyword evidence="10" id="KW-1185">Reference proteome</keyword>
<evidence type="ECO:0000256" key="1">
    <source>
        <dbReference type="ARBA" id="ARBA00004123"/>
    </source>
</evidence>
<evidence type="ECO:0000256" key="7">
    <source>
        <dbReference type="ARBA" id="ARBA00023242"/>
    </source>
</evidence>
<comment type="subcellular location">
    <subcellularLocation>
        <location evidence="1">Nucleus</location>
    </subcellularLocation>
</comment>
<dbReference type="GO" id="GO:0006417">
    <property type="term" value="P:regulation of translation"/>
    <property type="evidence" value="ECO:0007669"/>
    <property type="project" value="UniProtKB-KW"/>
</dbReference>
<dbReference type="EMBL" id="CCBQ010000042">
    <property type="protein sequence ID" value="CDO94964.1"/>
    <property type="molecule type" value="Genomic_DNA"/>
</dbReference>
<evidence type="ECO:0000256" key="4">
    <source>
        <dbReference type="ARBA" id="ARBA00022845"/>
    </source>
</evidence>
<accession>A0A0A8L7S5</accession>
<evidence type="ECO:0000256" key="6">
    <source>
        <dbReference type="ARBA" id="ARBA00023163"/>
    </source>
</evidence>
<evidence type="ECO:0000256" key="5">
    <source>
        <dbReference type="ARBA" id="ARBA00023015"/>
    </source>
</evidence>
<sequence>MAKRPLGLGKSKNQKKQKVSNKDDGSKKELSQSPEDIAATSSEANQIEIALDEDEDADDELVQLKGLWNTFLKDKDNQLLLNGVVHECDRLLREQENDNAVVLSDVFHSIYAQALSELTVFLGEENDDDEKKYKSMDEFFEAAQERCNTGLAKHSESSLLPLTQSKIIFQRIPLQYISQLNLLDQNDEKYKLYELLEQGKKSYTLAPGYPQLAFDVLSSFYDLLDIIETFEDKDELEDGLDSDDEGDERVEVVLHENHPLKKIKNNMDQNYEWLKKNLLSLLEDVSSANEGQAASDAEKKDSTTELYKSVASTLGQLYLNLAEEPSKTFAELMYDSDDEEQTDKKALKEAKKAQKEAIPLLKHAVKYLEEAQVEDEPQTWVDVAEAIIDLGNLYEFESKEQEDAYQKAEAILRKANKATHGTYQVILDNLLNKE</sequence>
<dbReference type="InterPro" id="IPR024318">
    <property type="entry name" value="Nro1/ETT1"/>
</dbReference>
<keyword evidence="4" id="KW-0810">Translation regulation</keyword>
<reference evidence="9 10" key="1">
    <citation type="submission" date="2014-03" db="EMBL/GenBank/DDBJ databases">
        <title>The genome of Kluyveromyces dobzhanskii.</title>
        <authorList>
            <person name="Nystedt B."/>
            <person name="Astrom S."/>
        </authorList>
    </citation>
    <scope>NUCLEOTIDE SEQUENCE [LARGE SCALE GENOMIC DNA]</scope>
    <source>
        <strain evidence="9 10">CBS 2104</strain>
    </source>
</reference>
<keyword evidence="7" id="KW-0539">Nucleus</keyword>
<feature type="region of interest" description="Disordered" evidence="8">
    <location>
        <begin position="1"/>
        <end position="46"/>
    </location>
</feature>
<organism evidence="9 10">
    <name type="scientific">Kluyveromyces dobzhanskii CBS 2104</name>
    <dbReference type="NCBI Taxonomy" id="1427455"/>
    <lineage>
        <taxon>Eukaryota</taxon>
        <taxon>Fungi</taxon>
        <taxon>Dikarya</taxon>
        <taxon>Ascomycota</taxon>
        <taxon>Saccharomycotina</taxon>
        <taxon>Saccharomycetes</taxon>
        <taxon>Saccharomycetales</taxon>
        <taxon>Saccharomycetaceae</taxon>
        <taxon>Kluyveromyces</taxon>
    </lineage>
</organism>
<dbReference type="GO" id="GO:0005634">
    <property type="term" value="C:nucleus"/>
    <property type="evidence" value="ECO:0007669"/>
    <property type="project" value="UniProtKB-SubCell"/>
</dbReference>
<gene>
    <name evidence="9" type="ORF">KLDO_g3215</name>
</gene>
<dbReference type="PANTHER" id="PTHR28290">
    <property type="entry name" value="ENHANCER OF TRANSLATION TERMINATION 1"/>
    <property type="match status" value="1"/>
</dbReference>
<comment type="caution">
    <text evidence="9">The sequence shown here is derived from an EMBL/GenBank/DDBJ whole genome shotgun (WGS) entry which is preliminary data.</text>
</comment>
<evidence type="ECO:0000313" key="9">
    <source>
        <dbReference type="EMBL" id="CDO94964.1"/>
    </source>
</evidence>
<dbReference type="AlphaFoldDB" id="A0A0A8L7S5"/>
<evidence type="ECO:0000256" key="3">
    <source>
        <dbReference type="ARBA" id="ARBA00017359"/>
    </source>
</evidence>
<evidence type="ECO:0000256" key="8">
    <source>
        <dbReference type="SAM" id="MobiDB-lite"/>
    </source>
</evidence>
<comment type="similarity">
    <text evidence="2">Belongs to the ETT1 family.</text>
</comment>
<dbReference type="PANTHER" id="PTHR28290:SF1">
    <property type="entry name" value="ENHANCER OF TRANSLATION TERMINATION 1"/>
    <property type="match status" value="1"/>
</dbReference>
<name>A0A0A8L7S5_9SACH</name>
<feature type="compositionally biased region" description="Polar residues" evidence="8">
    <location>
        <begin position="31"/>
        <end position="45"/>
    </location>
</feature>
<feature type="compositionally biased region" description="Basic and acidic residues" evidence="8">
    <location>
        <begin position="20"/>
        <end position="30"/>
    </location>
</feature>
<protein>
    <recommendedName>
        <fullName evidence="3">Enhancer of translation termination 1</fullName>
    </recommendedName>
</protein>
<keyword evidence="5" id="KW-0805">Transcription regulation</keyword>
<dbReference type="OrthoDB" id="5598057at2759"/>
<evidence type="ECO:0000313" key="10">
    <source>
        <dbReference type="Proteomes" id="UP000031516"/>
    </source>
</evidence>
<proteinExistence type="inferred from homology"/>
<dbReference type="GO" id="GO:2000640">
    <property type="term" value="P:positive regulation of SREBP signaling pathway"/>
    <property type="evidence" value="ECO:0007669"/>
    <property type="project" value="TreeGrafter"/>
</dbReference>
<evidence type="ECO:0000256" key="2">
    <source>
        <dbReference type="ARBA" id="ARBA00007273"/>
    </source>
</evidence>
<feature type="compositionally biased region" description="Low complexity" evidence="8">
    <location>
        <begin position="1"/>
        <end position="11"/>
    </location>
</feature>
<keyword evidence="6" id="KW-0804">Transcription</keyword>